<sequence>MGKKKDFKCPECGGKGEPTGNTWPLTSPMALMGGNLIIMGTLECQECGNKFRKKLKEMPLESEEAKKAKKEAEEDDEE</sequence>
<name>M1Q2P9_9ZZZZ</name>
<feature type="region of interest" description="Disordered" evidence="1">
    <location>
        <begin position="56"/>
        <end position="78"/>
    </location>
</feature>
<accession>M1Q2P9</accession>
<reference evidence="2" key="1">
    <citation type="journal article" date="2013" name="Syst. Appl. Microbiol.">
        <title>New insights into the archaeal diversity of a hypersaline microbial mat obtained by a metagenomic approach.</title>
        <authorList>
            <person name="Lopez-Lopez A."/>
            <person name="Richter M."/>
            <person name="Pena A."/>
            <person name="Tamames J."/>
            <person name="Rossello-Mora R."/>
        </authorList>
    </citation>
    <scope>NUCLEOTIDE SEQUENCE</scope>
</reference>
<dbReference type="AlphaFoldDB" id="M1Q2P9"/>
<gene>
    <name evidence="2" type="ORF">FLSS-10_0007</name>
</gene>
<feature type="region of interest" description="Disordered" evidence="1">
    <location>
        <begin position="1"/>
        <end position="24"/>
    </location>
</feature>
<evidence type="ECO:0000256" key="1">
    <source>
        <dbReference type="SAM" id="MobiDB-lite"/>
    </source>
</evidence>
<proteinExistence type="predicted"/>
<protein>
    <submittedName>
        <fullName evidence="2">Uncharacterized protein</fullName>
    </submittedName>
</protein>
<dbReference type="EMBL" id="JX684096">
    <property type="protein sequence ID" value="AGF93532.1"/>
    <property type="molecule type" value="Genomic_DNA"/>
</dbReference>
<feature type="compositionally biased region" description="Basic and acidic residues" evidence="1">
    <location>
        <begin position="56"/>
        <end position="72"/>
    </location>
</feature>
<organism evidence="2">
    <name type="scientific">uncultured organism</name>
    <dbReference type="NCBI Taxonomy" id="155900"/>
    <lineage>
        <taxon>unclassified sequences</taxon>
        <taxon>environmental samples</taxon>
    </lineage>
</organism>
<evidence type="ECO:0000313" key="2">
    <source>
        <dbReference type="EMBL" id="AGF93532.1"/>
    </source>
</evidence>